<protein>
    <submittedName>
        <fullName evidence="1">Uncharacterized protein</fullName>
    </submittedName>
</protein>
<keyword evidence="2" id="KW-1185">Reference proteome</keyword>
<accession>A0AAE0MJU4</accession>
<reference evidence="1" key="2">
    <citation type="submission" date="2023-06" db="EMBL/GenBank/DDBJ databases">
        <authorList>
            <consortium name="Lawrence Berkeley National Laboratory"/>
            <person name="Haridas S."/>
            <person name="Hensen N."/>
            <person name="Bonometti L."/>
            <person name="Westerberg I."/>
            <person name="Brannstrom I.O."/>
            <person name="Guillou S."/>
            <person name="Cros-Aarteil S."/>
            <person name="Calhoun S."/>
            <person name="Kuo A."/>
            <person name="Mondo S."/>
            <person name="Pangilinan J."/>
            <person name="Riley R."/>
            <person name="Labutti K."/>
            <person name="Andreopoulos B."/>
            <person name="Lipzen A."/>
            <person name="Chen C."/>
            <person name="Yanf M."/>
            <person name="Daum C."/>
            <person name="Ng V."/>
            <person name="Clum A."/>
            <person name="Steindorff A."/>
            <person name="Ohm R."/>
            <person name="Martin F."/>
            <person name="Silar P."/>
            <person name="Natvig D."/>
            <person name="Lalanne C."/>
            <person name="Gautier V."/>
            <person name="Ament-Velasquez S.L."/>
            <person name="Kruys A."/>
            <person name="Hutchinson M.I."/>
            <person name="Powell A.J."/>
            <person name="Barry K."/>
            <person name="Miller A.N."/>
            <person name="Grigoriev I.V."/>
            <person name="Debuchy R."/>
            <person name="Gladieux P."/>
            <person name="Thoren M.H."/>
            <person name="Johannesson H."/>
        </authorList>
    </citation>
    <scope>NUCLEOTIDE SEQUENCE</scope>
    <source>
        <strain evidence="1">CBS 560.94</strain>
    </source>
</reference>
<dbReference type="EMBL" id="JAUEPP010000009">
    <property type="protein sequence ID" value="KAK3334820.1"/>
    <property type="molecule type" value="Genomic_DNA"/>
</dbReference>
<proteinExistence type="predicted"/>
<organism evidence="1 2">
    <name type="scientific">Neurospora tetraspora</name>
    <dbReference type="NCBI Taxonomy" id="94610"/>
    <lineage>
        <taxon>Eukaryota</taxon>
        <taxon>Fungi</taxon>
        <taxon>Dikarya</taxon>
        <taxon>Ascomycota</taxon>
        <taxon>Pezizomycotina</taxon>
        <taxon>Sordariomycetes</taxon>
        <taxon>Sordariomycetidae</taxon>
        <taxon>Sordariales</taxon>
        <taxon>Sordariaceae</taxon>
        <taxon>Neurospora</taxon>
    </lineage>
</organism>
<evidence type="ECO:0000313" key="1">
    <source>
        <dbReference type="EMBL" id="KAK3334820.1"/>
    </source>
</evidence>
<dbReference type="Proteomes" id="UP001278500">
    <property type="component" value="Unassembled WGS sequence"/>
</dbReference>
<sequence length="205" mass="23708">MRSERVPGRKGVLDPLFPYQFFVVLLERTLSSNGGTGVSDFHFSLPYLALLLTRSTTSYRSFETFTASSRAPARPLSPHSGHPATKLVFRCIQRSLIPCQYIHGPFSIIAYDTYVILLLRTLHELLYCTPFRSWWCVYVHYQITGFNEHKDMRVCELGPRMCVHLWVYHHTLPSTNDVPCLIDRWLHFRGVSLHRFLPSYTTALG</sequence>
<evidence type="ECO:0000313" key="2">
    <source>
        <dbReference type="Proteomes" id="UP001278500"/>
    </source>
</evidence>
<name>A0AAE0MJU4_9PEZI</name>
<gene>
    <name evidence="1" type="ORF">B0H65DRAFT_333388</name>
</gene>
<dbReference type="RefSeq" id="XP_062676986.1">
    <property type="nucleotide sequence ID" value="XM_062823540.1"/>
</dbReference>
<reference evidence="1" key="1">
    <citation type="journal article" date="2023" name="Mol. Phylogenet. Evol.">
        <title>Genome-scale phylogeny and comparative genomics of the fungal order Sordariales.</title>
        <authorList>
            <person name="Hensen N."/>
            <person name="Bonometti L."/>
            <person name="Westerberg I."/>
            <person name="Brannstrom I.O."/>
            <person name="Guillou S."/>
            <person name="Cros-Aarteil S."/>
            <person name="Calhoun S."/>
            <person name="Haridas S."/>
            <person name="Kuo A."/>
            <person name="Mondo S."/>
            <person name="Pangilinan J."/>
            <person name="Riley R."/>
            <person name="LaButti K."/>
            <person name="Andreopoulos B."/>
            <person name="Lipzen A."/>
            <person name="Chen C."/>
            <person name="Yan M."/>
            <person name="Daum C."/>
            <person name="Ng V."/>
            <person name="Clum A."/>
            <person name="Steindorff A."/>
            <person name="Ohm R.A."/>
            <person name="Martin F."/>
            <person name="Silar P."/>
            <person name="Natvig D.O."/>
            <person name="Lalanne C."/>
            <person name="Gautier V."/>
            <person name="Ament-Velasquez S.L."/>
            <person name="Kruys A."/>
            <person name="Hutchinson M.I."/>
            <person name="Powell A.J."/>
            <person name="Barry K."/>
            <person name="Miller A.N."/>
            <person name="Grigoriev I.V."/>
            <person name="Debuchy R."/>
            <person name="Gladieux P."/>
            <person name="Hiltunen Thoren M."/>
            <person name="Johannesson H."/>
        </authorList>
    </citation>
    <scope>NUCLEOTIDE SEQUENCE</scope>
    <source>
        <strain evidence="1">CBS 560.94</strain>
    </source>
</reference>
<comment type="caution">
    <text evidence="1">The sequence shown here is derived from an EMBL/GenBank/DDBJ whole genome shotgun (WGS) entry which is preliminary data.</text>
</comment>
<dbReference type="AlphaFoldDB" id="A0AAE0MJU4"/>
<dbReference type="GeneID" id="87860694"/>